<dbReference type="EMBL" id="JAQNDO010000001">
    <property type="protein sequence ID" value="MDC0739803.1"/>
    <property type="molecule type" value="Genomic_DNA"/>
</dbReference>
<dbReference type="RefSeq" id="WP_271914269.1">
    <property type="nucleotide sequence ID" value="NZ_JAQNDO010000001.1"/>
</dbReference>
<gene>
    <name evidence="2" type="ORF">POL67_00490</name>
</gene>
<organism evidence="2 3">
    <name type="scientific">Polyangium mundeleinium</name>
    <dbReference type="NCBI Taxonomy" id="2995306"/>
    <lineage>
        <taxon>Bacteria</taxon>
        <taxon>Pseudomonadati</taxon>
        <taxon>Myxococcota</taxon>
        <taxon>Polyangia</taxon>
        <taxon>Polyangiales</taxon>
        <taxon>Polyangiaceae</taxon>
        <taxon>Polyangium</taxon>
    </lineage>
</organism>
<evidence type="ECO:0000313" key="2">
    <source>
        <dbReference type="EMBL" id="MDC0739803.1"/>
    </source>
</evidence>
<keyword evidence="3" id="KW-1185">Reference proteome</keyword>
<evidence type="ECO:0000313" key="3">
    <source>
        <dbReference type="Proteomes" id="UP001221411"/>
    </source>
</evidence>
<dbReference type="SUPFAM" id="SSF50985">
    <property type="entry name" value="RCC1/BLIP-II"/>
    <property type="match status" value="1"/>
</dbReference>
<name>A0ABT5EEX1_9BACT</name>
<protein>
    <submittedName>
        <fullName evidence="2">RCC1 domain-containing protein</fullName>
    </submittedName>
</protein>
<dbReference type="Pfam" id="PF13540">
    <property type="entry name" value="RCC1_2"/>
    <property type="match status" value="1"/>
</dbReference>
<dbReference type="InterPro" id="IPR009091">
    <property type="entry name" value="RCC1/BLIP-II"/>
</dbReference>
<accession>A0ABT5EEX1</accession>
<evidence type="ECO:0000256" key="1">
    <source>
        <dbReference type="SAM" id="MobiDB-lite"/>
    </source>
</evidence>
<proteinExistence type="predicted"/>
<dbReference type="Proteomes" id="UP001221411">
    <property type="component" value="Unassembled WGS sequence"/>
</dbReference>
<feature type="region of interest" description="Disordered" evidence="1">
    <location>
        <begin position="94"/>
        <end position="131"/>
    </location>
</feature>
<comment type="caution">
    <text evidence="2">The sequence shown here is derived from an EMBL/GenBank/DDBJ whole genome shotgun (WGS) entry which is preliminary data.</text>
</comment>
<sequence>MPSREEVRGVVGATAIGVGGRLGCAALANGTVQCWGAGKPGLGAGLEAEPVPFLDGVASVAVGAGHGCARLTSGEVRCWGHNASGAARQRVDDFAGRTGARSESPTRGAHCGGPHSYVRGDAGRARSGALL</sequence>
<reference evidence="2 3" key="1">
    <citation type="submission" date="2022-11" db="EMBL/GenBank/DDBJ databases">
        <title>Minimal conservation of predation-associated metabolite biosynthetic gene clusters underscores biosynthetic potential of Myxococcota including descriptions for ten novel species: Archangium lansinium sp. nov., Myxococcus landrumus sp. nov., Nannocystis bai.</title>
        <authorList>
            <person name="Ahearne A."/>
            <person name="Stevens C."/>
            <person name="Dowd S."/>
        </authorList>
    </citation>
    <scope>NUCLEOTIDE SEQUENCE [LARGE SCALE GENOMIC DNA]</scope>
    <source>
        <strain evidence="2 3">RJM3</strain>
    </source>
</reference>
<dbReference type="Gene3D" id="2.130.10.30">
    <property type="entry name" value="Regulator of chromosome condensation 1/beta-lactamase-inhibitor protein II"/>
    <property type="match status" value="1"/>
</dbReference>